<reference evidence="4" key="1">
    <citation type="journal article" date="2019" name="Int. J. Syst. Evol. Microbiol.">
        <title>The Global Catalogue of Microorganisms (GCM) 10K type strain sequencing project: providing services to taxonomists for standard genome sequencing and annotation.</title>
        <authorList>
            <consortium name="The Broad Institute Genomics Platform"/>
            <consortium name="The Broad Institute Genome Sequencing Center for Infectious Disease"/>
            <person name="Wu L."/>
            <person name="Ma J."/>
        </authorList>
    </citation>
    <scope>NUCLEOTIDE SEQUENCE [LARGE SCALE GENOMIC DNA]</scope>
    <source>
        <strain evidence="4">CGMCC 4.7237</strain>
    </source>
</reference>
<dbReference type="EMBL" id="JBHSBB010000054">
    <property type="protein sequence ID" value="MFC4036779.1"/>
    <property type="molecule type" value="Genomic_DNA"/>
</dbReference>
<keyword evidence="4" id="KW-1185">Reference proteome</keyword>
<sequence>MTTNDPLTSPYGFRVDAELEAVPEARRRIVALVRAWDVDLSEDALGDLELLSTELITNAVRYTQAPCSVVVRWTGLRVRVEVADVDPVRPQPRHGSLEAGGGRGLLLVESLATAWGSAADPAGKVVWCEVGPPDAAVPAENGRLAARVRAALRFSSSGRRPAHRRRLLSVLPIRSSHAARTLTDHPINIRTAR</sequence>
<dbReference type="GO" id="GO:0005524">
    <property type="term" value="F:ATP binding"/>
    <property type="evidence" value="ECO:0007669"/>
    <property type="project" value="UniProtKB-KW"/>
</dbReference>
<gene>
    <name evidence="3" type="ORF">ACFO3J_35870</name>
</gene>
<name>A0ABV8I2R2_9ACTN</name>
<dbReference type="RefSeq" id="WP_386439073.1">
    <property type="nucleotide sequence ID" value="NZ_JBHSBB010000054.1"/>
</dbReference>
<protein>
    <submittedName>
        <fullName evidence="3">ATP-binding protein</fullName>
    </submittedName>
</protein>
<dbReference type="InterPro" id="IPR003594">
    <property type="entry name" value="HATPase_dom"/>
</dbReference>
<evidence type="ECO:0000313" key="4">
    <source>
        <dbReference type="Proteomes" id="UP001595765"/>
    </source>
</evidence>
<dbReference type="PANTHER" id="PTHR35526">
    <property type="entry name" value="ANTI-SIGMA-F FACTOR RSBW-RELATED"/>
    <property type="match status" value="1"/>
</dbReference>
<keyword evidence="1" id="KW-0723">Serine/threonine-protein kinase</keyword>
<proteinExistence type="predicted"/>
<keyword evidence="1" id="KW-0808">Transferase</keyword>
<dbReference type="SUPFAM" id="SSF55874">
    <property type="entry name" value="ATPase domain of HSP90 chaperone/DNA topoisomerase II/histidine kinase"/>
    <property type="match status" value="1"/>
</dbReference>
<evidence type="ECO:0000259" key="2">
    <source>
        <dbReference type="Pfam" id="PF13581"/>
    </source>
</evidence>
<feature type="domain" description="Histidine kinase/HSP90-like ATPase" evidence="2">
    <location>
        <begin position="16"/>
        <end position="127"/>
    </location>
</feature>
<dbReference type="InterPro" id="IPR050267">
    <property type="entry name" value="Anti-sigma-factor_SerPK"/>
</dbReference>
<dbReference type="Proteomes" id="UP001595765">
    <property type="component" value="Unassembled WGS sequence"/>
</dbReference>
<keyword evidence="3" id="KW-0067">ATP-binding</keyword>
<dbReference type="Pfam" id="PF13581">
    <property type="entry name" value="HATPase_c_2"/>
    <property type="match status" value="1"/>
</dbReference>
<accession>A0ABV8I2R2</accession>
<evidence type="ECO:0000256" key="1">
    <source>
        <dbReference type="ARBA" id="ARBA00022527"/>
    </source>
</evidence>
<dbReference type="PANTHER" id="PTHR35526:SF3">
    <property type="entry name" value="ANTI-SIGMA-F FACTOR RSBW"/>
    <property type="match status" value="1"/>
</dbReference>
<dbReference type="Gene3D" id="3.30.565.10">
    <property type="entry name" value="Histidine kinase-like ATPase, C-terminal domain"/>
    <property type="match status" value="1"/>
</dbReference>
<dbReference type="CDD" id="cd16936">
    <property type="entry name" value="HATPase_RsbW-like"/>
    <property type="match status" value="1"/>
</dbReference>
<keyword evidence="1" id="KW-0418">Kinase</keyword>
<dbReference type="InterPro" id="IPR036890">
    <property type="entry name" value="HATPase_C_sf"/>
</dbReference>
<comment type="caution">
    <text evidence="3">The sequence shown here is derived from an EMBL/GenBank/DDBJ whole genome shotgun (WGS) entry which is preliminary data.</text>
</comment>
<organism evidence="3 4">
    <name type="scientific">Streptomyces polygonati</name>
    <dbReference type="NCBI Taxonomy" id="1617087"/>
    <lineage>
        <taxon>Bacteria</taxon>
        <taxon>Bacillati</taxon>
        <taxon>Actinomycetota</taxon>
        <taxon>Actinomycetes</taxon>
        <taxon>Kitasatosporales</taxon>
        <taxon>Streptomycetaceae</taxon>
        <taxon>Streptomyces</taxon>
    </lineage>
</organism>
<evidence type="ECO:0000313" key="3">
    <source>
        <dbReference type="EMBL" id="MFC4036779.1"/>
    </source>
</evidence>
<keyword evidence="3" id="KW-0547">Nucleotide-binding</keyword>